<keyword evidence="4" id="KW-1185">Reference proteome</keyword>
<evidence type="ECO:0000313" key="3">
    <source>
        <dbReference type="EMBL" id="TDE89953.1"/>
    </source>
</evidence>
<organism evidence="3 4">
    <name type="scientific">Occultella glacieicola</name>
    <dbReference type="NCBI Taxonomy" id="2518684"/>
    <lineage>
        <taxon>Bacteria</taxon>
        <taxon>Bacillati</taxon>
        <taxon>Actinomycetota</taxon>
        <taxon>Actinomycetes</taxon>
        <taxon>Micrococcales</taxon>
        <taxon>Ruaniaceae</taxon>
        <taxon>Occultella</taxon>
    </lineage>
</organism>
<name>A0ABY2E026_9MICO</name>
<keyword evidence="2" id="KW-0812">Transmembrane</keyword>
<dbReference type="Pfam" id="PF10990">
    <property type="entry name" value="DUF2809"/>
    <property type="match status" value="1"/>
</dbReference>
<sequence length="178" mass="17843">MLGRSGEVRPARPRGARTWGSIVPMDRPSDAHTGDLPAAPPRPRRPVALALAAVVVVGLALQLVRDVPGSDLAGTAAYAVAAVLLVALIRPRWWAAMAGAVGTGAACAVELAQLTPGPGMISAALPPARLLLGANFDVVDLVTLAAAGAVTGLLLARSTPRPAARAGAGPINLARPDG</sequence>
<gene>
    <name evidence="3" type="ORF">EXU48_18665</name>
</gene>
<reference evidence="3 4" key="1">
    <citation type="submission" date="2019-03" db="EMBL/GenBank/DDBJ databases">
        <title>Genomic features of bacteria from cold environments.</title>
        <authorList>
            <person name="Shen L."/>
        </authorList>
    </citation>
    <scope>NUCLEOTIDE SEQUENCE [LARGE SCALE GENOMIC DNA]</scope>
    <source>
        <strain evidence="4">T3246-1</strain>
    </source>
</reference>
<dbReference type="InterPro" id="IPR021257">
    <property type="entry name" value="DUF2809"/>
</dbReference>
<evidence type="ECO:0000256" key="2">
    <source>
        <dbReference type="SAM" id="Phobius"/>
    </source>
</evidence>
<feature type="transmembrane region" description="Helical" evidence="2">
    <location>
        <begin position="47"/>
        <end position="64"/>
    </location>
</feature>
<dbReference type="EMBL" id="SMNA01000010">
    <property type="protein sequence ID" value="TDE89953.1"/>
    <property type="molecule type" value="Genomic_DNA"/>
</dbReference>
<feature type="transmembrane region" description="Helical" evidence="2">
    <location>
        <begin position="70"/>
        <end position="89"/>
    </location>
</feature>
<evidence type="ECO:0000313" key="4">
    <source>
        <dbReference type="Proteomes" id="UP000504882"/>
    </source>
</evidence>
<dbReference type="Proteomes" id="UP000504882">
    <property type="component" value="Unassembled WGS sequence"/>
</dbReference>
<evidence type="ECO:0000256" key="1">
    <source>
        <dbReference type="SAM" id="MobiDB-lite"/>
    </source>
</evidence>
<keyword evidence="2" id="KW-1133">Transmembrane helix</keyword>
<proteinExistence type="predicted"/>
<keyword evidence="2" id="KW-0472">Membrane</keyword>
<comment type="caution">
    <text evidence="3">The sequence shown here is derived from an EMBL/GenBank/DDBJ whole genome shotgun (WGS) entry which is preliminary data.</text>
</comment>
<accession>A0ABY2E026</accession>
<feature type="region of interest" description="Disordered" evidence="1">
    <location>
        <begin position="1"/>
        <end position="41"/>
    </location>
</feature>
<protein>
    <submittedName>
        <fullName evidence="3">DUF2809 domain-containing protein</fullName>
    </submittedName>
</protein>
<feature type="compositionally biased region" description="Basic and acidic residues" evidence="1">
    <location>
        <begin position="1"/>
        <end position="10"/>
    </location>
</feature>